<protein>
    <submittedName>
        <fullName evidence="2">Uncharacterized protein</fullName>
    </submittedName>
</protein>
<accession>A0A8W8J6S7</accession>
<reference evidence="2" key="1">
    <citation type="submission" date="2022-08" db="UniProtKB">
        <authorList>
            <consortium name="EnsemblMetazoa"/>
        </authorList>
    </citation>
    <scope>IDENTIFICATION</scope>
    <source>
        <strain evidence="2">05x7-T-G4-1.051#20</strain>
    </source>
</reference>
<keyword evidence="3" id="KW-1185">Reference proteome</keyword>
<proteinExistence type="predicted"/>
<dbReference type="Proteomes" id="UP000005408">
    <property type="component" value="Unassembled WGS sequence"/>
</dbReference>
<evidence type="ECO:0000256" key="1">
    <source>
        <dbReference type="SAM" id="MobiDB-lite"/>
    </source>
</evidence>
<name>A0A8W8J6S7_MAGGI</name>
<feature type="compositionally biased region" description="Basic and acidic residues" evidence="1">
    <location>
        <begin position="113"/>
        <end position="130"/>
    </location>
</feature>
<dbReference type="EnsemblMetazoa" id="G17546.1">
    <property type="protein sequence ID" value="G17546.1:cds"/>
    <property type="gene ID" value="G17546"/>
</dbReference>
<evidence type="ECO:0000313" key="3">
    <source>
        <dbReference type="Proteomes" id="UP000005408"/>
    </source>
</evidence>
<dbReference type="AlphaFoldDB" id="A0A8W8J6S7"/>
<sequence>MNIHYKLSVKHTANCTLTNFGPHPGIVTTDNWRLYGSKSGSLLSNTGCYQVQSEFSQTGVLKSSQHMSTQIAKEEKPSNLPIASVSEPIEILSPSSNSHQDMESLAELVRSQSLEEKRSRSLEDKPAEPKVDRHDLYDRHYLTVHLPLASDKRRNSCSSLFYLNPETLKENYIIQREVNMCRSRSASSWGSNTAGRGHGHCSTHCPLCGPQQLNDVLTLQELACCLYRYKGQACPLPLMFFSRKMTVDVKCMA</sequence>
<evidence type="ECO:0000313" key="2">
    <source>
        <dbReference type="EnsemblMetazoa" id="G17546.1:cds"/>
    </source>
</evidence>
<feature type="region of interest" description="Disordered" evidence="1">
    <location>
        <begin position="111"/>
        <end position="130"/>
    </location>
</feature>
<organism evidence="2 3">
    <name type="scientific">Magallana gigas</name>
    <name type="common">Pacific oyster</name>
    <name type="synonym">Crassostrea gigas</name>
    <dbReference type="NCBI Taxonomy" id="29159"/>
    <lineage>
        <taxon>Eukaryota</taxon>
        <taxon>Metazoa</taxon>
        <taxon>Spiralia</taxon>
        <taxon>Lophotrochozoa</taxon>
        <taxon>Mollusca</taxon>
        <taxon>Bivalvia</taxon>
        <taxon>Autobranchia</taxon>
        <taxon>Pteriomorphia</taxon>
        <taxon>Ostreida</taxon>
        <taxon>Ostreoidea</taxon>
        <taxon>Ostreidae</taxon>
        <taxon>Magallana</taxon>
    </lineage>
</organism>